<keyword evidence="3 6" id="KW-0812">Transmembrane</keyword>
<evidence type="ECO:0000313" key="10">
    <source>
        <dbReference type="Proteomes" id="UP000282106"/>
    </source>
</evidence>
<keyword evidence="2" id="KW-1003">Cell membrane</keyword>
<dbReference type="AlphaFoldDB" id="A0A3N0VH32"/>
<evidence type="ECO:0000259" key="8">
    <source>
        <dbReference type="Pfam" id="PF12704"/>
    </source>
</evidence>
<evidence type="ECO:0000256" key="6">
    <source>
        <dbReference type="SAM" id="Phobius"/>
    </source>
</evidence>
<keyword evidence="5 6" id="KW-0472">Membrane</keyword>
<evidence type="ECO:0000256" key="4">
    <source>
        <dbReference type="ARBA" id="ARBA00022989"/>
    </source>
</evidence>
<dbReference type="Pfam" id="PF02687">
    <property type="entry name" value="FtsX"/>
    <property type="match status" value="1"/>
</dbReference>
<evidence type="ECO:0000313" key="9">
    <source>
        <dbReference type="EMBL" id="ROH92063.1"/>
    </source>
</evidence>
<dbReference type="Proteomes" id="UP000282106">
    <property type="component" value="Unassembled WGS sequence"/>
</dbReference>
<comment type="caution">
    <text evidence="9">The sequence shown here is derived from an EMBL/GenBank/DDBJ whole genome shotgun (WGS) entry which is preliminary data.</text>
</comment>
<feature type="transmembrane region" description="Helical" evidence="6">
    <location>
        <begin position="401"/>
        <end position="422"/>
    </location>
</feature>
<dbReference type="InterPro" id="IPR003838">
    <property type="entry name" value="ABC3_permease_C"/>
</dbReference>
<evidence type="ECO:0000256" key="3">
    <source>
        <dbReference type="ARBA" id="ARBA00022692"/>
    </source>
</evidence>
<dbReference type="InParanoid" id="A0A3N0VH32"/>
<dbReference type="InterPro" id="IPR025857">
    <property type="entry name" value="MacB_PCD"/>
</dbReference>
<dbReference type="GO" id="GO:0005886">
    <property type="term" value="C:plasma membrane"/>
    <property type="evidence" value="ECO:0007669"/>
    <property type="project" value="UniProtKB-SubCell"/>
</dbReference>
<keyword evidence="4 6" id="KW-1133">Transmembrane helix</keyword>
<dbReference type="PANTHER" id="PTHR30572">
    <property type="entry name" value="MEMBRANE COMPONENT OF TRANSPORTER-RELATED"/>
    <property type="match status" value="1"/>
</dbReference>
<dbReference type="PANTHER" id="PTHR30572:SF18">
    <property type="entry name" value="ABC-TYPE MACROLIDE FAMILY EXPORT SYSTEM PERMEASE COMPONENT 2"/>
    <property type="match status" value="1"/>
</dbReference>
<organism evidence="9 10">
    <name type="scientific">Stagnimonas aquatica</name>
    <dbReference type="NCBI Taxonomy" id="2689987"/>
    <lineage>
        <taxon>Bacteria</taxon>
        <taxon>Pseudomonadati</taxon>
        <taxon>Pseudomonadota</taxon>
        <taxon>Gammaproteobacteria</taxon>
        <taxon>Nevskiales</taxon>
        <taxon>Nevskiaceae</taxon>
        <taxon>Stagnimonas</taxon>
    </lineage>
</organism>
<evidence type="ECO:0000256" key="1">
    <source>
        <dbReference type="ARBA" id="ARBA00004651"/>
    </source>
</evidence>
<sequence length="436" mass="47934">MLGYYLQLGFRNLRRSPVLTALIILTLAVGVAASMSTLTVLYMMSGDPIPQKSSRLLTLKLDNYPLDFNDTDEKLPGILTWTDVRNLREDAKGLRRTGLYGISGIVYPNKEGVKNFFADGVAVDADFFAMMDAPFIAGGAWTAAEDRSEARVAVIAAPLAEKLFGKESAIGRNLRMDSEEFRVVGVLHDWKPTPKFYRMDGNSSAGSDADDIFIPLSTALAAHRDVSGNTSCYSNADPGFEGLMRSECIWLRYWVELGSEAERAEYRDYLSAYVQRQKQLGRLPRPDKSALYNVREWLQEIEVVDDDTRLQTWLAFGFLSVCLVNTIGLLLAKFTARTAEIGVRRALGATRSQIFLQYLSEAAALGLVGSIIGVAGAFGMLHLLAKQSPNLEQYARMDPTMLATTVLLSVLAAVIAGLLPTLRATQVVPALQLKSQ</sequence>
<evidence type="ECO:0000256" key="5">
    <source>
        <dbReference type="ARBA" id="ARBA00023136"/>
    </source>
</evidence>
<gene>
    <name evidence="9" type="ORF">ED208_06760</name>
</gene>
<reference evidence="9 10" key="1">
    <citation type="submission" date="2018-10" db="EMBL/GenBank/DDBJ databases">
        <authorList>
            <person name="Chen W.-M."/>
        </authorList>
    </citation>
    <scope>NUCLEOTIDE SEQUENCE [LARGE SCALE GENOMIC DNA]</scope>
    <source>
        <strain evidence="9 10">THS-13</strain>
    </source>
</reference>
<feature type="transmembrane region" description="Helical" evidence="6">
    <location>
        <begin position="313"/>
        <end position="334"/>
    </location>
</feature>
<feature type="transmembrane region" description="Helical" evidence="6">
    <location>
        <begin position="355"/>
        <end position="381"/>
    </location>
</feature>
<feature type="domain" description="ABC3 transporter permease C-terminal" evidence="7">
    <location>
        <begin position="315"/>
        <end position="426"/>
    </location>
</feature>
<keyword evidence="10" id="KW-1185">Reference proteome</keyword>
<dbReference type="GO" id="GO:0022857">
    <property type="term" value="F:transmembrane transporter activity"/>
    <property type="evidence" value="ECO:0007669"/>
    <property type="project" value="TreeGrafter"/>
</dbReference>
<accession>A0A3N0VH32</accession>
<evidence type="ECO:0000256" key="2">
    <source>
        <dbReference type="ARBA" id="ARBA00022475"/>
    </source>
</evidence>
<protein>
    <submittedName>
        <fullName evidence="9">FtsX-like permease family protein</fullName>
    </submittedName>
</protein>
<comment type="subcellular location">
    <subcellularLocation>
        <location evidence="1">Cell membrane</location>
        <topology evidence="1">Multi-pass membrane protein</topology>
    </subcellularLocation>
</comment>
<dbReference type="Pfam" id="PF12704">
    <property type="entry name" value="MacB_PCD"/>
    <property type="match status" value="1"/>
</dbReference>
<evidence type="ECO:0000259" key="7">
    <source>
        <dbReference type="Pfam" id="PF02687"/>
    </source>
</evidence>
<feature type="transmembrane region" description="Helical" evidence="6">
    <location>
        <begin position="21"/>
        <end position="44"/>
    </location>
</feature>
<dbReference type="InterPro" id="IPR050250">
    <property type="entry name" value="Macrolide_Exporter_MacB"/>
</dbReference>
<dbReference type="EMBL" id="RJVO01000002">
    <property type="protein sequence ID" value="ROH92063.1"/>
    <property type="molecule type" value="Genomic_DNA"/>
</dbReference>
<dbReference type="RefSeq" id="WP_123211106.1">
    <property type="nucleotide sequence ID" value="NZ_RJVO01000002.1"/>
</dbReference>
<feature type="domain" description="MacB-like periplasmic core" evidence="8">
    <location>
        <begin position="20"/>
        <end position="223"/>
    </location>
</feature>
<proteinExistence type="predicted"/>
<name>A0A3N0VH32_9GAMM</name>